<dbReference type="OrthoDB" id="3251507at2759"/>
<reference evidence="2 3" key="1">
    <citation type="submission" date="2020-01" db="EMBL/GenBank/DDBJ databases">
        <title>Identification and distribution of gene clusters putatively required for synthesis of sphingolipid metabolism inhibitors in phylogenetically diverse species of the filamentous fungus Fusarium.</title>
        <authorList>
            <person name="Kim H.-S."/>
            <person name="Busman M."/>
            <person name="Brown D.W."/>
            <person name="Divon H."/>
            <person name="Uhlig S."/>
            <person name="Proctor R.H."/>
        </authorList>
    </citation>
    <scope>NUCLEOTIDE SEQUENCE [LARGE SCALE GENOMIC DNA]</scope>
    <source>
        <strain evidence="2 3">NRRL 13308</strain>
    </source>
</reference>
<evidence type="ECO:0000313" key="2">
    <source>
        <dbReference type="EMBL" id="KAF4439714.1"/>
    </source>
</evidence>
<dbReference type="Pfam" id="PF13391">
    <property type="entry name" value="HNH_2"/>
    <property type="match status" value="1"/>
</dbReference>
<dbReference type="InterPro" id="IPR027796">
    <property type="entry name" value="OTT_1508_deam-like"/>
</dbReference>
<gene>
    <name evidence="2" type="ORF">FACUT_3930</name>
</gene>
<keyword evidence="3" id="KW-1185">Reference proteome</keyword>
<sequence>MAVVQTSEFQYYAGLDPFQRRLLYEPIVLEYAMIQSCNLAREEPESHATVDFNNLQSDFEAFHVLVNKLAQVCNNERGGDSVTAMTILKGTNGPEFVFAANRKDEEETRATARFVTNLPNHPRGLSRDASQYRISKPIVQSDLTAVAIIQHIEAFEKVKMPELMQDAEDLRRMGLDNAIQIQLLKRTFRPIVHAEVLIHHYLTKNGIIRPNRFWRQWQYISASKPTYRLCHYYFSSHSQTQIQVRPLHLNLYPNWRLPEISDEDDAEVREAHRKLLKSIAEKVRNDVKRTLQQRTTKSKQHNSNTYSATPRYLMKRSESTNSDSPAYCEVDRCSQALLNYYDAVTKHAGQRFEPLEVAHILPHSLTQLDSHGELNASKEAALAILNMFDDGAAHLIEGVEIDRPGNALTLTQPLHTYFGDFNIFFKPEGTVPNRYHIETFLPQGFTYDVPVTQTLFLTEERNVNPPSSRLLAIHCAIAYILRLSAAGDYIDDITRDADEYGIRHDGSTELHHLVGLHLNNWAGR</sequence>
<proteinExistence type="predicted"/>
<comment type="caution">
    <text evidence="2">The sequence shown here is derived from an EMBL/GenBank/DDBJ whole genome shotgun (WGS) entry which is preliminary data.</text>
</comment>
<dbReference type="AlphaFoldDB" id="A0A8H4JY44"/>
<feature type="domain" description="HNH nuclease" evidence="1">
    <location>
        <begin position="353"/>
        <end position="425"/>
    </location>
</feature>
<evidence type="ECO:0000259" key="1">
    <source>
        <dbReference type="Pfam" id="PF13391"/>
    </source>
</evidence>
<dbReference type="PANTHER" id="PTHR42037">
    <property type="match status" value="1"/>
</dbReference>
<dbReference type="PANTHER" id="PTHR42037:SF1">
    <property type="match status" value="1"/>
</dbReference>
<name>A0A8H4JY44_9HYPO</name>
<accession>A0A8H4JY44</accession>
<evidence type="ECO:0000313" key="3">
    <source>
        <dbReference type="Proteomes" id="UP000536711"/>
    </source>
</evidence>
<dbReference type="EMBL" id="JAADJF010000085">
    <property type="protein sequence ID" value="KAF4439714.1"/>
    <property type="molecule type" value="Genomic_DNA"/>
</dbReference>
<dbReference type="Pfam" id="PF14441">
    <property type="entry name" value="OTT_1508_deam"/>
    <property type="match status" value="1"/>
</dbReference>
<dbReference type="Proteomes" id="UP000536711">
    <property type="component" value="Unassembled WGS sequence"/>
</dbReference>
<dbReference type="InterPro" id="IPR003615">
    <property type="entry name" value="HNH_nuc"/>
</dbReference>
<organism evidence="2 3">
    <name type="scientific">Fusarium acutatum</name>
    <dbReference type="NCBI Taxonomy" id="78861"/>
    <lineage>
        <taxon>Eukaryota</taxon>
        <taxon>Fungi</taxon>
        <taxon>Dikarya</taxon>
        <taxon>Ascomycota</taxon>
        <taxon>Pezizomycotina</taxon>
        <taxon>Sordariomycetes</taxon>
        <taxon>Hypocreomycetidae</taxon>
        <taxon>Hypocreales</taxon>
        <taxon>Nectriaceae</taxon>
        <taxon>Fusarium</taxon>
        <taxon>Fusarium fujikuroi species complex</taxon>
    </lineage>
</organism>
<protein>
    <recommendedName>
        <fullName evidence="1">HNH nuclease domain-containing protein</fullName>
    </recommendedName>
</protein>